<evidence type="ECO:0000256" key="1">
    <source>
        <dbReference type="ARBA" id="ARBA00004651"/>
    </source>
</evidence>
<comment type="similarity">
    <text evidence="10">Belongs to the insect chemoreceptor superfamily. Heteromeric odorant receptor channel (TC 1.A.69) family.</text>
</comment>
<feature type="transmembrane region" description="Helical" evidence="10">
    <location>
        <begin position="38"/>
        <end position="59"/>
    </location>
</feature>
<dbReference type="GO" id="GO:0007165">
    <property type="term" value="P:signal transduction"/>
    <property type="evidence" value="ECO:0007669"/>
    <property type="project" value="UniProtKB-KW"/>
</dbReference>
<evidence type="ECO:0000256" key="3">
    <source>
        <dbReference type="ARBA" id="ARBA00022606"/>
    </source>
</evidence>
<keyword evidence="7 10" id="KW-0472">Membrane</keyword>
<dbReference type="Proteomes" id="UP000653454">
    <property type="component" value="Unassembled WGS sequence"/>
</dbReference>
<name>A0A8S4G8V6_PLUXY</name>
<dbReference type="InterPro" id="IPR004117">
    <property type="entry name" value="7tm6_olfct_rcpt"/>
</dbReference>
<evidence type="ECO:0000313" key="12">
    <source>
        <dbReference type="Proteomes" id="UP000653454"/>
    </source>
</evidence>
<dbReference type="GO" id="GO:0005549">
    <property type="term" value="F:odorant binding"/>
    <property type="evidence" value="ECO:0007669"/>
    <property type="project" value="InterPro"/>
</dbReference>
<keyword evidence="8 10" id="KW-0675">Receptor</keyword>
<sequence>MKWFTTYIDEYFTDPEFPSLSFPIVYVKLLKLWDAPRVYYAIPWSLALALVSQVIYIPFSGRPLHFFVNMFQTGFFHLGLTKLAFFFWNWDRWNKIIYWLSGLEREQLRDEQLKTIVSSYIKYNKRTTWYFWLCGMGTFFVNYGENFISVIVQMETTGVVDPTYVSFFWLWPTEPMTGGRLNVYLYLGFQFIYAWGGVSYLLVFDSMSVSVMMTLAGQLEVLRDMFRTALDEDTEEKQHESLIKCYKRYIDILDTHKLSNELMSPVLFLYLLVASINMSLILFSLPKSEIVSAGVYECNWVDKSAAIRRLVYIMSATTDKRLIYQAGPFNDVTVATFISCVKVTYSFYKLMTTTVS</sequence>
<keyword evidence="12" id="KW-1185">Reference proteome</keyword>
<evidence type="ECO:0000256" key="6">
    <source>
        <dbReference type="ARBA" id="ARBA00022989"/>
    </source>
</evidence>
<evidence type="ECO:0000313" key="11">
    <source>
        <dbReference type="EMBL" id="CAG9136569.1"/>
    </source>
</evidence>
<keyword evidence="3 10" id="KW-0716">Sensory transduction</keyword>
<evidence type="ECO:0000256" key="4">
    <source>
        <dbReference type="ARBA" id="ARBA00022692"/>
    </source>
</evidence>
<feature type="transmembrane region" description="Helical" evidence="10">
    <location>
        <begin position="267"/>
        <end position="285"/>
    </location>
</feature>
<dbReference type="GO" id="GO:0004984">
    <property type="term" value="F:olfactory receptor activity"/>
    <property type="evidence" value="ECO:0007669"/>
    <property type="project" value="InterPro"/>
</dbReference>
<feature type="transmembrane region" description="Helical" evidence="10">
    <location>
        <begin position="71"/>
        <end position="90"/>
    </location>
</feature>
<dbReference type="EMBL" id="CAJHNJ030000147">
    <property type="protein sequence ID" value="CAG9136569.1"/>
    <property type="molecule type" value="Genomic_DNA"/>
</dbReference>
<comment type="subcellular location">
    <subcellularLocation>
        <location evidence="1 10">Cell membrane</location>
        <topology evidence="1 10">Multi-pass membrane protein</topology>
    </subcellularLocation>
</comment>
<comment type="caution">
    <text evidence="10">Lacks conserved residue(s) required for the propagation of feature annotation.</text>
</comment>
<dbReference type="GO" id="GO:0005886">
    <property type="term" value="C:plasma membrane"/>
    <property type="evidence" value="ECO:0007669"/>
    <property type="project" value="UniProtKB-SubCell"/>
</dbReference>
<reference evidence="11" key="1">
    <citation type="submission" date="2020-11" db="EMBL/GenBank/DDBJ databases">
        <authorList>
            <person name="Whiteford S."/>
        </authorList>
    </citation>
    <scope>NUCLEOTIDE SEQUENCE</scope>
</reference>
<proteinExistence type="inferred from homology"/>
<protein>
    <recommendedName>
        <fullName evidence="10">Odorant receptor</fullName>
    </recommendedName>
</protein>
<evidence type="ECO:0000256" key="10">
    <source>
        <dbReference type="RuleBase" id="RU351113"/>
    </source>
</evidence>
<dbReference type="Pfam" id="PF02949">
    <property type="entry name" value="7tm_6"/>
    <property type="match status" value="2"/>
</dbReference>
<evidence type="ECO:0000256" key="2">
    <source>
        <dbReference type="ARBA" id="ARBA00022475"/>
    </source>
</evidence>
<dbReference type="AlphaFoldDB" id="A0A8S4G8V6"/>
<evidence type="ECO:0000256" key="9">
    <source>
        <dbReference type="ARBA" id="ARBA00023224"/>
    </source>
</evidence>
<keyword evidence="4 10" id="KW-0812">Transmembrane</keyword>
<dbReference type="PANTHER" id="PTHR21137:SF35">
    <property type="entry name" value="ODORANT RECEPTOR 19A-RELATED"/>
    <property type="match status" value="1"/>
</dbReference>
<feature type="transmembrane region" description="Helical" evidence="10">
    <location>
        <begin position="127"/>
        <end position="144"/>
    </location>
</feature>
<keyword evidence="5 10" id="KW-0552">Olfaction</keyword>
<keyword evidence="2" id="KW-1003">Cell membrane</keyword>
<gene>
    <name evidence="11" type="ORF">PLXY2_LOCUS14814</name>
</gene>
<organism evidence="11 12">
    <name type="scientific">Plutella xylostella</name>
    <name type="common">Diamondback moth</name>
    <name type="synonym">Plutella maculipennis</name>
    <dbReference type="NCBI Taxonomy" id="51655"/>
    <lineage>
        <taxon>Eukaryota</taxon>
        <taxon>Metazoa</taxon>
        <taxon>Ecdysozoa</taxon>
        <taxon>Arthropoda</taxon>
        <taxon>Hexapoda</taxon>
        <taxon>Insecta</taxon>
        <taxon>Pterygota</taxon>
        <taxon>Neoptera</taxon>
        <taxon>Endopterygota</taxon>
        <taxon>Lepidoptera</taxon>
        <taxon>Glossata</taxon>
        <taxon>Ditrysia</taxon>
        <taxon>Yponomeutoidea</taxon>
        <taxon>Plutellidae</taxon>
        <taxon>Plutella</taxon>
    </lineage>
</organism>
<evidence type="ECO:0000256" key="8">
    <source>
        <dbReference type="ARBA" id="ARBA00023170"/>
    </source>
</evidence>
<keyword evidence="6 10" id="KW-1133">Transmembrane helix</keyword>
<evidence type="ECO:0000256" key="5">
    <source>
        <dbReference type="ARBA" id="ARBA00022725"/>
    </source>
</evidence>
<feature type="transmembrane region" description="Helical" evidence="10">
    <location>
        <begin position="183"/>
        <end position="203"/>
    </location>
</feature>
<accession>A0A8S4G8V6</accession>
<comment type="caution">
    <text evidence="11">The sequence shown here is derived from an EMBL/GenBank/DDBJ whole genome shotgun (WGS) entry which is preliminary data.</text>
</comment>
<keyword evidence="9 10" id="KW-0807">Transducer</keyword>
<dbReference type="PANTHER" id="PTHR21137">
    <property type="entry name" value="ODORANT RECEPTOR"/>
    <property type="match status" value="1"/>
</dbReference>
<evidence type="ECO:0000256" key="7">
    <source>
        <dbReference type="ARBA" id="ARBA00023136"/>
    </source>
</evidence>